<feature type="transmembrane region" description="Helical" evidence="1">
    <location>
        <begin position="7"/>
        <end position="26"/>
    </location>
</feature>
<evidence type="ECO:0000313" key="3">
    <source>
        <dbReference type="Proteomes" id="UP000053331"/>
    </source>
</evidence>
<evidence type="ECO:0000256" key="1">
    <source>
        <dbReference type="SAM" id="Phobius"/>
    </source>
</evidence>
<keyword evidence="1" id="KW-0812">Transmembrane</keyword>
<evidence type="ECO:0000313" key="2">
    <source>
        <dbReference type="EMBL" id="KDS91980.1"/>
    </source>
</evidence>
<accession>A0A081EX42</accession>
<keyword evidence="1" id="KW-0472">Membrane</keyword>
<proteinExistence type="predicted"/>
<protein>
    <submittedName>
        <fullName evidence="2">Uncharacterized protein</fullName>
    </submittedName>
</protein>
<keyword evidence="1" id="KW-1133">Transmembrane helix</keyword>
<feature type="transmembrane region" description="Helical" evidence="1">
    <location>
        <begin position="32"/>
        <end position="53"/>
    </location>
</feature>
<comment type="caution">
    <text evidence="2">The sequence shown here is derived from an EMBL/GenBank/DDBJ whole genome shotgun (WGS) entry which is preliminary data.</text>
</comment>
<dbReference type="RefSeq" id="WP_050022815.1">
    <property type="nucleotide sequence ID" value="NZ_JNFH02000001.1"/>
</dbReference>
<sequence length="62" mass="6901">METQLRMYLAGTIAAVASFLFVSLAFSGQFNFVHGGVFIVFFIVVMVVFAKFITWAESLESN</sequence>
<organism evidence="2 3">
    <name type="scientific">Halorubrum saccharovorum</name>
    <dbReference type="NCBI Taxonomy" id="2248"/>
    <lineage>
        <taxon>Archaea</taxon>
        <taxon>Methanobacteriati</taxon>
        <taxon>Methanobacteriota</taxon>
        <taxon>Stenosarchaea group</taxon>
        <taxon>Halobacteria</taxon>
        <taxon>Halobacteriales</taxon>
        <taxon>Haloferacaceae</taxon>
        <taxon>Halorubrum</taxon>
    </lineage>
</organism>
<dbReference type="Proteomes" id="UP000053331">
    <property type="component" value="Unassembled WGS sequence"/>
</dbReference>
<dbReference type="AlphaFoldDB" id="A0A081EX42"/>
<reference evidence="2 3" key="1">
    <citation type="journal article" date="2015" name="Genome Announc.">
        <title>Draft genome sequence of a Halorubrum H3 strain isolated from the burlinskoye salt lake (Altai Krai, Russia).</title>
        <authorList>
            <person name="Rozanov A.S."/>
            <person name="Bryanskaya A.V."/>
            <person name="Malup T.K."/>
            <person name="Kotenko A.V."/>
            <person name="Peltek S.E."/>
        </authorList>
    </citation>
    <scope>NUCLEOTIDE SEQUENCE [LARGE SCALE GENOMIC DNA]</scope>
    <source>
        <strain evidence="2 3">H3</strain>
    </source>
</reference>
<name>A0A081EX42_9EURY</name>
<keyword evidence="3" id="KW-1185">Reference proteome</keyword>
<gene>
    <name evidence="2" type="ORF">FK85_13245</name>
</gene>
<dbReference type="EMBL" id="JNFH02000001">
    <property type="protein sequence ID" value="KDS91980.1"/>
    <property type="molecule type" value="Genomic_DNA"/>
</dbReference>